<dbReference type="Proteomes" id="UP001165960">
    <property type="component" value="Unassembled WGS sequence"/>
</dbReference>
<proteinExistence type="predicted"/>
<reference evidence="1" key="1">
    <citation type="submission" date="2022-04" db="EMBL/GenBank/DDBJ databases">
        <title>Genome of the entomopathogenic fungus Entomophthora muscae.</title>
        <authorList>
            <person name="Elya C."/>
            <person name="Lovett B.R."/>
            <person name="Lee E."/>
            <person name="Macias A.M."/>
            <person name="Hajek A.E."/>
            <person name="De Bivort B.L."/>
            <person name="Kasson M.T."/>
            <person name="De Fine Licht H.H."/>
            <person name="Stajich J.E."/>
        </authorList>
    </citation>
    <scope>NUCLEOTIDE SEQUENCE</scope>
    <source>
        <strain evidence="1">Berkeley</strain>
    </source>
</reference>
<organism evidence="1 2">
    <name type="scientific">Entomophthora muscae</name>
    <dbReference type="NCBI Taxonomy" id="34485"/>
    <lineage>
        <taxon>Eukaryota</taxon>
        <taxon>Fungi</taxon>
        <taxon>Fungi incertae sedis</taxon>
        <taxon>Zoopagomycota</taxon>
        <taxon>Entomophthoromycotina</taxon>
        <taxon>Entomophthoromycetes</taxon>
        <taxon>Entomophthorales</taxon>
        <taxon>Entomophthoraceae</taxon>
        <taxon>Entomophthora</taxon>
    </lineage>
</organism>
<evidence type="ECO:0000313" key="2">
    <source>
        <dbReference type="Proteomes" id="UP001165960"/>
    </source>
</evidence>
<sequence>MGIVHQPSIHLSVEPTYPGEPSFLIQILALQSNHNLALSKPTLSIKLNQPFKGVQP</sequence>
<protein>
    <submittedName>
        <fullName evidence="1">Uncharacterized protein</fullName>
    </submittedName>
</protein>
<feature type="non-terminal residue" evidence="1">
    <location>
        <position position="56"/>
    </location>
</feature>
<evidence type="ECO:0000313" key="1">
    <source>
        <dbReference type="EMBL" id="KAJ9048025.1"/>
    </source>
</evidence>
<accession>A0ACC2RDE8</accession>
<gene>
    <name evidence="1" type="ORF">DSO57_1039109</name>
</gene>
<dbReference type="EMBL" id="QTSX02007687">
    <property type="protein sequence ID" value="KAJ9048025.1"/>
    <property type="molecule type" value="Genomic_DNA"/>
</dbReference>
<keyword evidence="2" id="KW-1185">Reference proteome</keyword>
<comment type="caution">
    <text evidence="1">The sequence shown here is derived from an EMBL/GenBank/DDBJ whole genome shotgun (WGS) entry which is preliminary data.</text>
</comment>
<name>A0ACC2RDE8_9FUNG</name>